<gene>
    <name evidence="1" type="ORF">NRIC_21640</name>
</gene>
<evidence type="ECO:0000313" key="1">
    <source>
        <dbReference type="EMBL" id="GCF94273.1"/>
    </source>
</evidence>
<protein>
    <submittedName>
        <fullName evidence="1">Uncharacterized protein</fullName>
    </submittedName>
</protein>
<keyword evidence="2" id="KW-1185">Reference proteome</keyword>
<sequence length="47" mass="5159">MLMGLPAVGEEKLLSQKASEGCVLNVAMREQDFSMDTVRHKEGSMGF</sequence>
<organism evidence="1 2">
    <name type="scientific">Enterococcus florum</name>
    <dbReference type="NCBI Taxonomy" id="2480627"/>
    <lineage>
        <taxon>Bacteria</taxon>
        <taxon>Bacillati</taxon>
        <taxon>Bacillota</taxon>
        <taxon>Bacilli</taxon>
        <taxon>Lactobacillales</taxon>
        <taxon>Enterococcaceae</taxon>
        <taxon>Enterococcus</taxon>
    </lineage>
</organism>
<comment type="caution">
    <text evidence="1">The sequence shown here is derived from an EMBL/GenBank/DDBJ whole genome shotgun (WGS) entry which is preliminary data.</text>
</comment>
<dbReference type="EMBL" id="BJCC01000016">
    <property type="protein sequence ID" value="GCF94273.1"/>
    <property type="molecule type" value="Genomic_DNA"/>
</dbReference>
<reference evidence="2" key="1">
    <citation type="submission" date="2019-02" db="EMBL/GenBank/DDBJ databases">
        <title>Draft genome sequence of Enterococcus sp. Gos25-1.</title>
        <authorList>
            <person name="Tanaka N."/>
            <person name="Shiwa Y."/>
            <person name="Fujita N."/>
        </authorList>
    </citation>
    <scope>NUCLEOTIDE SEQUENCE [LARGE SCALE GENOMIC DNA]</scope>
    <source>
        <strain evidence="2">Gos25-1</strain>
    </source>
</reference>
<proteinExistence type="predicted"/>
<evidence type="ECO:0000313" key="2">
    <source>
        <dbReference type="Proteomes" id="UP000290567"/>
    </source>
</evidence>
<dbReference type="Proteomes" id="UP000290567">
    <property type="component" value="Unassembled WGS sequence"/>
</dbReference>
<dbReference type="AlphaFoldDB" id="A0A4P5PLZ5"/>
<accession>A0A4P5PLZ5</accession>
<dbReference type="RefSeq" id="WP_175580063.1">
    <property type="nucleotide sequence ID" value="NZ_BJCC01000016.1"/>
</dbReference>
<name>A0A4P5PLZ5_9ENTE</name>